<dbReference type="EMBL" id="CP027226">
    <property type="protein sequence ID" value="AVM42279.1"/>
    <property type="molecule type" value="Genomic_DNA"/>
</dbReference>
<dbReference type="SUPFAM" id="SSF52335">
    <property type="entry name" value="Methylglyoxal synthase-like"/>
    <property type="match status" value="1"/>
</dbReference>
<dbReference type="Gene3D" id="3.40.50.1380">
    <property type="entry name" value="Methylglyoxal synthase-like domain"/>
    <property type="match status" value="1"/>
</dbReference>
<dbReference type="PANTHER" id="PTHR30492:SF0">
    <property type="entry name" value="METHYLGLYOXAL SYNTHASE"/>
    <property type="match status" value="1"/>
</dbReference>
<reference evidence="2" key="1">
    <citation type="submission" date="2018-02" db="EMBL/GenBank/DDBJ databases">
        <authorList>
            <person name="Holder M.E."/>
            <person name="Ajami N.J."/>
            <person name="Petrosino J.F."/>
        </authorList>
    </citation>
    <scope>NUCLEOTIDE SEQUENCE [LARGE SCALE GENOMIC DNA]</scope>
    <source>
        <strain evidence="2">CCUG 47711</strain>
    </source>
</reference>
<sequence length="129" mass="14265">MKIVLLAENRKVDLLTNFCIAYKNLLKKHELISLGHIAPSLERLSGLSISGIATDVNASINYMAARAGYNEIDAVIFLKDPASDSYDRSNILMQACDQNNIPYASNLATAEILVLAIDRGDLDWRELVK</sequence>
<dbReference type="OrthoDB" id="9787147at2"/>
<dbReference type="Proteomes" id="UP000237947">
    <property type="component" value="Chromosome"/>
</dbReference>
<dbReference type="PANTHER" id="PTHR30492">
    <property type="entry name" value="METHYLGLYOXAL SYNTHASE"/>
    <property type="match status" value="1"/>
</dbReference>
<accession>A0A2S0KMQ4</accession>
<gene>
    <name evidence="1" type="ORF">C5Q98_03105</name>
</gene>
<organism evidence="1 2">
    <name type="scientific">Fastidiosipila sanguinis</name>
    <dbReference type="NCBI Taxonomy" id="236753"/>
    <lineage>
        <taxon>Bacteria</taxon>
        <taxon>Bacillati</taxon>
        <taxon>Bacillota</taxon>
        <taxon>Clostridia</taxon>
        <taxon>Eubacteriales</taxon>
        <taxon>Oscillospiraceae</taxon>
        <taxon>Fastidiosipila</taxon>
    </lineage>
</organism>
<dbReference type="RefSeq" id="WP_106012262.1">
    <property type="nucleotide sequence ID" value="NZ_CP027226.1"/>
</dbReference>
<dbReference type="InterPro" id="IPR004363">
    <property type="entry name" value="Methylgl_synth"/>
</dbReference>
<dbReference type="GO" id="GO:0019242">
    <property type="term" value="P:methylglyoxal biosynthetic process"/>
    <property type="evidence" value="ECO:0007669"/>
    <property type="project" value="InterPro"/>
</dbReference>
<dbReference type="KEGG" id="fsa:C5Q98_03105"/>
<dbReference type="GO" id="GO:0008929">
    <property type="term" value="F:methylglyoxal synthase activity"/>
    <property type="evidence" value="ECO:0007669"/>
    <property type="project" value="InterPro"/>
</dbReference>
<evidence type="ECO:0000313" key="2">
    <source>
        <dbReference type="Proteomes" id="UP000237947"/>
    </source>
</evidence>
<keyword evidence="2" id="KW-1185">Reference proteome</keyword>
<dbReference type="GO" id="GO:0005829">
    <property type="term" value="C:cytosol"/>
    <property type="evidence" value="ECO:0007669"/>
    <property type="project" value="TreeGrafter"/>
</dbReference>
<dbReference type="InterPro" id="IPR036914">
    <property type="entry name" value="MGS-like_dom_sf"/>
</dbReference>
<evidence type="ECO:0000313" key="1">
    <source>
        <dbReference type="EMBL" id="AVM42279.1"/>
    </source>
</evidence>
<dbReference type="AlphaFoldDB" id="A0A2S0KMQ4"/>
<protein>
    <submittedName>
        <fullName evidence="1">Methylglyoxal synthase</fullName>
    </submittedName>
</protein>
<name>A0A2S0KMQ4_9FIRM</name>
<proteinExistence type="predicted"/>